<feature type="transmembrane region" description="Helical" evidence="1">
    <location>
        <begin position="36"/>
        <end position="59"/>
    </location>
</feature>
<evidence type="ECO:0000313" key="3">
    <source>
        <dbReference type="Proteomes" id="UP001595379"/>
    </source>
</evidence>
<dbReference type="Proteomes" id="UP001595379">
    <property type="component" value="Unassembled WGS sequence"/>
</dbReference>
<keyword evidence="1" id="KW-0812">Transmembrane</keyword>
<keyword evidence="3" id="KW-1185">Reference proteome</keyword>
<proteinExistence type="predicted"/>
<keyword evidence="1" id="KW-0472">Membrane</keyword>
<name>A0ABV6ZWK8_9PROT</name>
<protein>
    <submittedName>
        <fullName evidence="2">DUF1049 domain-containing protein</fullName>
    </submittedName>
</protein>
<evidence type="ECO:0000313" key="2">
    <source>
        <dbReference type="EMBL" id="MFC2925781.1"/>
    </source>
</evidence>
<evidence type="ECO:0000256" key="1">
    <source>
        <dbReference type="SAM" id="Phobius"/>
    </source>
</evidence>
<accession>A0ABV6ZWK8</accession>
<keyword evidence="1" id="KW-1133">Transmembrane helix</keyword>
<reference evidence="3" key="1">
    <citation type="journal article" date="2019" name="Int. J. Syst. Evol. Microbiol.">
        <title>The Global Catalogue of Microorganisms (GCM) 10K type strain sequencing project: providing services to taxonomists for standard genome sequencing and annotation.</title>
        <authorList>
            <consortium name="The Broad Institute Genomics Platform"/>
            <consortium name="The Broad Institute Genome Sequencing Center for Infectious Disease"/>
            <person name="Wu L."/>
            <person name="Ma J."/>
        </authorList>
    </citation>
    <scope>NUCLEOTIDE SEQUENCE [LARGE SCALE GENOMIC DNA]</scope>
    <source>
        <strain evidence="3">KCTC 52487</strain>
    </source>
</reference>
<gene>
    <name evidence="2" type="ORF">ACFOOR_06655</name>
</gene>
<dbReference type="RefSeq" id="WP_343165473.1">
    <property type="nucleotide sequence ID" value="NZ_JBHRSV010000008.1"/>
</dbReference>
<sequence length="65" mass="7447">MSTVRTIIAVITVVLIVIFAIQNFELVEIDFLMWSFTTNQAFMLIGAFLLGTLFGRALIRVVRRR</sequence>
<organism evidence="2 3">
    <name type="scientific">Hyphobacterium vulgare</name>
    <dbReference type="NCBI Taxonomy" id="1736751"/>
    <lineage>
        <taxon>Bacteria</taxon>
        <taxon>Pseudomonadati</taxon>
        <taxon>Pseudomonadota</taxon>
        <taxon>Alphaproteobacteria</taxon>
        <taxon>Maricaulales</taxon>
        <taxon>Maricaulaceae</taxon>
        <taxon>Hyphobacterium</taxon>
    </lineage>
</organism>
<dbReference type="EMBL" id="JBHRSV010000008">
    <property type="protein sequence ID" value="MFC2925781.1"/>
    <property type="molecule type" value="Genomic_DNA"/>
</dbReference>
<comment type="caution">
    <text evidence="2">The sequence shown here is derived from an EMBL/GenBank/DDBJ whole genome shotgun (WGS) entry which is preliminary data.</text>
</comment>
<feature type="transmembrane region" description="Helical" evidence="1">
    <location>
        <begin position="7"/>
        <end position="24"/>
    </location>
</feature>